<sequence length="555" mass="57033">MAAVGTGDEQGSGLRRGRSARARFAALAGLASGLVTLGAAALVAVVTGASSDPLVAVGAAFVDATPTWLKELAAETFGTADKAALAVGEALVLAGLAALAGVLAARRWVWGAAVVVALGLVAAAAALGRPGASAWTAAPAVVGTAAGLWTLRLLVDRLPAPARSSSVAATGSGGTPAHPVGTASAGGPGTVGTSARDAWSRTDRRGFLQAVGVAAALGAVGVVVGRAAGAAGRAVTAARDAVRLPRPVRAAAPVPAGVDVPVDGVEPWRTPPDAFYRIDTALVVPQVDPATWTLRVHGLVEREVELTWDELLASDLVEAWVTLCCVSNPVGGDLVGNQRWLGLPVRDLLARAVPHADADMVLSRSADGWTASTPIEALTDDRDALLAVGMDGAPLPVEHGFPARLVVPGLYGYVSATKWVTELEVTRFADARAYWTQRGWSERGPVKTQSRIEVPRGGGDVAAGDVVVAGTAWAQHRGVRRVQVRADEGAWQDATLAADGGIDSWRQWRWTWRAEPGEHVLHVRAFDPEGPQTGEVADVVPDGATGYDSVHVTVV</sequence>
<dbReference type="RefSeq" id="WP_141321069.1">
    <property type="nucleotide sequence ID" value="NZ_BJLP01000036.1"/>
</dbReference>
<comment type="caution">
    <text evidence="4">The sequence shown here is derived from an EMBL/GenBank/DDBJ whole genome shotgun (WGS) entry which is preliminary data.</text>
</comment>
<dbReference type="Proteomes" id="UP000315842">
    <property type="component" value="Unassembled WGS sequence"/>
</dbReference>
<dbReference type="GO" id="GO:0043546">
    <property type="term" value="F:molybdopterin cofactor binding"/>
    <property type="evidence" value="ECO:0007669"/>
    <property type="project" value="TreeGrafter"/>
</dbReference>
<feature type="region of interest" description="Disordered" evidence="1">
    <location>
        <begin position="165"/>
        <end position="197"/>
    </location>
</feature>
<dbReference type="SUPFAM" id="SSF81296">
    <property type="entry name" value="E set domains"/>
    <property type="match status" value="1"/>
</dbReference>
<dbReference type="EMBL" id="BJLP01000036">
    <property type="protein sequence ID" value="GEA81722.1"/>
    <property type="molecule type" value="Genomic_DNA"/>
</dbReference>
<keyword evidence="2" id="KW-1133">Transmembrane helix</keyword>
<evidence type="ECO:0000256" key="1">
    <source>
        <dbReference type="SAM" id="MobiDB-lite"/>
    </source>
</evidence>
<dbReference type="InterPro" id="IPR036374">
    <property type="entry name" value="OxRdtase_Mopterin-bd_sf"/>
</dbReference>
<dbReference type="Gene3D" id="3.90.420.10">
    <property type="entry name" value="Oxidoreductase, molybdopterin-binding domain"/>
    <property type="match status" value="1"/>
</dbReference>
<reference evidence="4 5" key="1">
    <citation type="submission" date="2019-06" db="EMBL/GenBank/DDBJ databases">
        <title>Whole genome shotgun sequence of Cellulomonas uda NBRC 3747.</title>
        <authorList>
            <person name="Hosoyama A."/>
            <person name="Uohara A."/>
            <person name="Ohji S."/>
            <person name="Ichikawa N."/>
        </authorList>
    </citation>
    <scope>NUCLEOTIDE SEQUENCE [LARGE SCALE GENOMIC DNA]</scope>
    <source>
        <strain evidence="4 5">NBRC 3747</strain>
    </source>
</reference>
<gene>
    <name evidence="4" type="ORF">CUD01_21660</name>
</gene>
<keyword evidence="2" id="KW-0812">Transmembrane</keyword>
<keyword evidence="5" id="KW-1185">Reference proteome</keyword>
<evidence type="ECO:0000313" key="4">
    <source>
        <dbReference type="EMBL" id="GEA81722.1"/>
    </source>
</evidence>
<dbReference type="Pfam" id="PF00174">
    <property type="entry name" value="Oxidored_molyb"/>
    <property type="match status" value="1"/>
</dbReference>
<dbReference type="GO" id="GO:0008482">
    <property type="term" value="F:sulfite oxidase activity"/>
    <property type="evidence" value="ECO:0007669"/>
    <property type="project" value="TreeGrafter"/>
</dbReference>
<evidence type="ECO:0000313" key="5">
    <source>
        <dbReference type="Proteomes" id="UP000315842"/>
    </source>
</evidence>
<proteinExistence type="predicted"/>
<feature type="transmembrane region" description="Helical" evidence="2">
    <location>
        <begin position="83"/>
        <end position="103"/>
    </location>
</feature>
<protein>
    <submittedName>
        <fullName evidence="4">Putative oxidoreductase</fullName>
    </submittedName>
</protein>
<feature type="transmembrane region" description="Helical" evidence="2">
    <location>
        <begin position="206"/>
        <end position="225"/>
    </location>
</feature>
<feature type="transmembrane region" description="Helical" evidence="2">
    <location>
        <begin position="108"/>
        <end position="128"/>
    </location>
</feature>
<dbReference type="AlphaFoldDB" id="A0A4Y3KCN8"/>
<feature type="transmembrane region" description="Helical" evidence="2">
    <location>
        <begin position="134"/>
        <end position="155"/>
    </location>
</feature>
<accession>A0A4Y3KCN8</accession>
<dbReference type="SUPFAM" id="SSF56524">
    <property type="entry name" value="Oxidoreductase molybdopterin-binding domain"/>
    <property type="match status" value="1"/>
</dbReference>
<organism evidence="4 5">
    <name type="scientific">Cellulomonas uda</name>
    <dbReference type="NCBI Taxonomy" id="1714"/>
    <lineage>
        <taxon>Bacteria</taxon>
        <taxon>Bacillati</taxon>
        <taxon>Actinomycetota</taxon>
        <taxon>Actinomycetes</taxon>
        <taxon>Micrococcales</taxon>
        <taxon>Cellulomonadaceae</taxon>
        <taxon>Cellulomonas</taxon>
    </lineage>
</organism>
<dbReference type="GO" id="GO:0006790">
    <property type="term" value="P:sulfur compound metabolic process"/>
    <property type="evidence" value="ECO:0007669"/>
    <property type="project" value="TreeGrafter"/>
</dbReference>
<name>A0A4Y3KCN8_CELUD</name>
<evidence type="ECO:0000259" key="3">
    <source>
        <dbReference type="Pfam" id="PF00174"/>
    </source>
</evidence>
<dbReference type="PANTHER" id="PTHR19372">
    <property type="entry name" value="SULFITE REDUCTASE"/>
    <property type="match status" value="1"/>
</dbReference>
<dbReference type="GO" id="GO:0020037">
    <property type="term" value="F:heme binding"/>
    <property type="evidence" value="ECO:0007669"/>
    <property type="project" value="TreeGrafter"/>
</dbReference>
<feature type="domain" description="Oxidoreductase molybdopterin-binding" evidence="3">
    <location>
        <begin position="283"/>
        <end position="429"/>
    </location>
</feature>
<dbReference type="InterPro" id="IPR014756">
    <property type="entry name" value="Ig_E-set"/>
</dbReference>
<dbReference type="InterPro" id="IPR000572">
    <property type="entry name" value="OxRdtase_Mopterin-bd_dom"/>
</dbReference>
<dbReference type="Gene3D" id="2.60.40.650">
    <property type="match status" value="1"/>
</dbReference>
<dbReference type="PANTHER" id="PTHR19372:SF7">
    <property type="entry name" value="SULFITE OXIDASE, MITOCHONDRIAL"/>
    <property type="match status" value="1"/>
</dbReference>
<keyword evidence="2" id="KW-0472">Membrane</keyword>
<evidence type="ECO:0000256" key="2">
    <source>
        <dbReference type="SAM" id="Phobius"/>
    </source>
</evidence>
<feature type="transmembrane region" description="Helical" evidence="2">
    <location>
        <begin position="24"/>
        <end position="46"/>
    </location>
</feature>